<dbReference type="RefSeq" id="WP_411915542.1">
    <property type="nucleotide sequence ID" value="NZ_BAAFSF010000001.1"/>
</dbReference>
<dbReference type="EMBL" id="BAAFSF010000001">
    <property type="protein sequence ID" value="GAB1251740.1"/>
    <property type="molecule type" value="Genomic_DNA"/>
</dbReference>
<dbReference type="InterPro" id="IPR020988">
    <property type="entry name" value="Pept_U32_collagenase"/>
</dbReference>
<comment type="caution">
    <text evidence="2">The sequence shown here is derived from an EMBL/GenBank/DDBJ whole genome shotgun (WGS) entry which is preliminary data.</text>
</comment>
<dbReference type="Pfam" id="PF12392">
    <property type="entry name" value="DUF3656"/>
    <property type="match status" value="1"/>
</dbReference>
<sequence>MDKSSDRRVPLELLAPAGNLDTALAALSAGADAVYVGAPQFSARKARGVSIEDISEICRNAHIFGAKVYVALNTILFEKELKKSERLIHTLYAIGCDALIIQDFGLLSLDLPPIPLHASTQCHNCSIEQLQLLQELGFEQAVLARELSVEETADLAKGVPGLRLETFIHGALCVSYSGRCYMSQAVTGRSANRGECAQMCRMAYDLVDAKEKVIIKDSYLLSLKDLNRSRILPDLIKAGVTSFKIEGRMKSASYVRNITAYYRQLLDAFIDAHSDLYKRASLGAINYRFTPNPYKSFNRSFTEYQLSKGNMSEALIVPESPKSMGEEIGQVRKCEGACVFITTKQALHNGDGLCYITPEGKLFGLRVNRVLDAQRFMAAEKMNIPKGTLLWRNMDVAFEKALSQENATERTIKVTLHLEASKELLKLTMAIKDELSMQVTVAQHTTLDKAKREPDVQRIEETLTKLGGTPFTAVECQLELNGFFVPVSQLGELKRRAVAAMERSLRLRFKPRERNYMRPIQMEHLIKQPLTYAYNIANSASRLTYSYLSDKVPQEAYELTPVYEAALMTTKHCLRRHIGYCTQSSKKMPYEEPLYLRLNDRLFRLSFDCSDCVMRIYQA</sequence>
<keyword evidence="3" id="KW-1185">Reference proteome</keyword>
<protein>
    <submittedName>
        <fullName evidence="2">U32 family peptidase</fullName>
    </submittedName>
</protein>
<name>A0ABQ0E1Z2_9PORP</name>
<dbReference type="PANTHER" id="PTHR30217">
    <property type="entry name" value="PEPTIDASE U32 FAMILY"/>
    <property type="match status" value="1"/>
</dbReference>
<gene>
    <name evidence="2" type="ORF">Tsumi_08440</name>
</gene>
<evidence type="ECO:0000313" key="2">
    <source>
        <dbReference type="EMBL" id="GAB1251740.1"/>
    </source>
</evidence>
<feature type="domain" description="Peptidase U32 collagenase" evidence="1">
    <location>
        <begin position="390"/>
        <end position="504"/>
    </location>
</feature>
<dbReference type="InterPro" id="IPR001539">
    <property type="entry name" value="Peptidase_U32"/>
</dbReference>
<reference evidence="2 3" key="1">
    <citation type="journal article" date="2025" name="Int. J. Syst. Evol. Microbiol.">
        <title>Desulfovibrio falkowii sp. nov., Porphyromonas miyakawae sp. nov., Mediterraneibacter flintii sp. nov. and Owariibacterium komagatae gen. nov., sp. nov., isolated from human faeces.</title>
        <authorList>
            <person name="Hamaguchi T."/>
            <person name="Ohara M."/>
            <person name="Hisatomi A."/>
            <person name="Sekiguchi K."/>
            <person name="Takeda J.I."/>
            <person name="Ueyama J."/>
            <person name="Ito M."/>
            <person name="Nishiwaki H."/>
            <person name="Ogi T."/>
            <person name="Hirayama M."/>
            <person name="Ohkuma M."/>
            <person name="Sakamoto M."/>
            <person name="Ohno K."/>
        </authorList>
    </citation>
    <scope>NUCLEOTIDE SEQUENCE [LARGE SCALE GENOMIC DNA]</scope>
    <source>
        <strain evidence="2 3">13CB11C</strain>
    </source>
</reference>
<dbReference type="Proteomes" id="UP001628220">
    <property type="component" value="Unassembled WGS sequence"/>
</dbReference>
<organism evidence="2 3">
    <name type="scientific">Porphyromonas miyakawae</name>
    <dbReference type="NCBI Taxonomy" id="3137470"/>
    <lineage>
        <taxon>Bacteria</taxon>
        <taxon>Pseudomonadati</taxon>
        <taxon>Bacteroidota</taxon>
        <taxon>Bacteroidia</taxon>
        <taxon>Bacteroidales</taxon>
        <taxon>Porphyromonadaceae</taxon>
        <taxon>Porphyromonas</taxon>
    </lineage>
</organism>
<dbReference type="PROSITE" id="PS01276">
    <property type="entry name" value="PEPTIDASE_U32"/>
    <property type="match status" value="1"/>
</dbReference>
<evidence type="ECO:0000313" key="3">
    <source>
        <dbReference type="Proteomes" id="UP001628220"/>
    </source>
</evidence>
<evidence type="ECO:0000259" key="1">
    <source>
        <dbReference type="Pfam" id="PF12392"/>
    </source>
</evidence>
<dbReference type="Pfam" id="PF01136">
    <property type="entry name" value="Peptidase_U32"/>
    <property type="match status" value="1"/>
</dbReference>
<accession>A0ABQ0E1Z2</accession>
<dbReference type="PANTHER" id="PTHR30217:SF10">
    <property type="entry name" value="23S RRNA 5-HYDROXYCYTIDINE C2501 SYNTHASE"/>
    <property type="match status" value="1"/>
</dbReference>
<dbReference type="InterPro" id="IPR051454">
    <property type="entry name" value="RNA/ubiquinone_mod_enzymes"/>
</dbReference>
<proteinExistence type="predicted"/>